<accession>A0ABP6SRK5</accession>
<keyword evidence="2" id="KW-1185">Reference proteome</keyword>
<evidence type="ECO:0000313" key="1">
    <source>
        <dbReference type="EMBL" id="GAA3383223.1"/>
    </source>
</evidence>
<proteinExistence type="predicted"/>
<sequence>MRCKQVPWRRHEKTSHQVAPWHTFTGMADDRSIWPLDKASTLRLGRRLAAEVPSSGTARRAFVSITPSKAPVDEYARREGWVHSDHGRSFRVEHWEYDADRIDGFDYDVGAMLMRSALAVDESQLLAVLRLWRLSPGQFRYAWETDDPR</sequence>
<protein>
    <submittedName>
        <fullName evidence="1">Uncharacterized protein</fullName>
    </submittedName>
</protein>
<gene>
    <name evidence="1" type="ORF">GCM10020369_08240</name>
</gene>
<dbReference type="Proteomes" id="UP001501676">
    <property type="component" value="Unassembled WGS sequence"/>
</dbReference>
<name>A0ABP6SRK5_9ACTN</name>
<evidence type="ECO:0000313" key="2">
    <source>
        <dbReference type="Proteomes" id="UP001501676"/>
    </source>
</evidence>
<reference evidence="2" key="1">
    <citation type="journal article" date="2019" name="Int. J. Syst. Evol. Microbiol.">
        <title>The Global Catalogue of Microorganisms (GCM) 10K type strain sequencing project: providing services to taxonomists for standard genome sequencing and annotation.</title>
        <authorList>
            <consortium name="The Broad Institute Genomics Platform"/>
            <consortium name="The Broad Institute Genome Sequencing Center for Infectious Disease"/>
            <person name="Wu L."/>
            <person name="Ma J."/>
        </authorList>
    </citation>
    <scope>NUCLEOTIDE SEQUENCE [LARGE SCALE GENOMIC DNA]</scope>
    <source>
        <strain evidence="2">JCM 9458</strain>
    </source>
</reference>
<organism evidence="1 2">
    <name type="scientific">Cryptosporangium minutisporangium</name>
    <dbReference type="NCBI Taxonomy" id="113569"/>
    <lineage>
        <taxon>Bacteria</taxon>
        <taxon>Bacillati</taxon>
        <taxon>Actinomycetota</taxon>
        <taxon>Actinomycetes</taxon>
        <taxon>Cryptosporangiales</taxon>
        <taxon>Cryptosporangiaceae</taxon>
        <taxon>Cryptosporangium</taxon>
    </lineage>
</organism>
<dbReference type="EMBL" id="BAAAYN010000005">
    <property type="protein sequence ID" value="GAA3383223.1"/>
    <property type="molecule type" value="Genomic_DNA"/>
</dbReference>
<comment type="caution">
    <text evidence="1">The sequence shown here is derived from an EMBL/GenBank/DDBJ whole genome shotgun (WGS) entry which is preliminary data.</text>
</comment>